<dbReference type="Gene3D" id="3.40.462.20">
    <property type="match status" value="1"/>
</dbReference>
<keyword evidence="8" id="KW-1185">Reference proteome</keyword>
<evidence type="ECO:0000256" key="4">
    <source>
        <dbReference type="ARBA" id="ARBA00022827"/>
    </source>
</evidence>
<evidence type="ECO:0000313" key="8">
    <source>
        <dbReference type="Proteomes" id="UP000289437"/>
    </source>
</evidence>
<dbReference type="RefSeq" id="WP_128913790.1">
    <property type="nucleotide sequence ID" value="NZ_RDSM01000002.1"/>
</dbReference>
<keyword evidence="4" id="KW-0274">FAD</keyword>
<dbReference type="PROSITE" id="PS51387">
    <property type="entry name" value="FAD_PCMH"/>
    <property type="match status" value="1"/>
</dbReference>
<keyword evidence="3" id="KW-0285">Flavoprotein</keyword>
<dbReference type="PANTHER" id="PTHR42973">
    <property type="entry name" value="BINDING OXIDOREDUCTASE, PUTATIVE (AFU_ORTHOLOGUE AFUA_1G17690)-RELATED"/>
    <property type="match status" value="1"/>
</dbReference>
<evidence type="ECO:0000256" key="1">
    <source>
        <dbReference type="ARBA" id="ARBA00001974"/>
    </source>
</evidence>
<dbReference type="PANTHER" id="PTHR42973:SF39">
    <property type="entry name" value="FAD-BINDING PCMH-TYPE DOMAIN-CONTAINING PROTEIN"/>
    <property type="match status" value="1"/>
</dbReference>
<reference evidence="7 8" key="1">
    <citation type="submission" date="2018-11" db="EMBL/GenBank/DDBJ databases">
        <authorList>
            <person name="Mardanov A.V."/>
            <person name="Ravin N.V."/>
            <person name="Dedysh S.N."/>
        </authorList>
    </citation>
    <scope>NUCLEOTIDE SEQUENCE [LARGE SCALE GENOMIC DNA]</scope>
    <source>
        <strain evidence="7 8">AF10</strain>
    </source>
</reference>
<comment type="similarity">
    <text evidence="2">Belongs to the oxygen-dependent FAD-linked oxidoreductase family.</text>
</comment>
<proteinExistence type="inferred from homology"/>
<evidence type="ECO:0000256" key="5">
    <source>
        <dbReference type="ARBA" id="ARBA00023002"/>
    </source>
</evidence>
<dbReference type="InterPro" id="IPR016166">
    <property type="entry name" value="FAD-bd_PCMH"/>
</dbReference>
<dbReference type="AlphaFoldDB" id="A0A4Q0SYI3"/>
<dbReference type="InterPro" id="IPR016169">
    <property type="entry name" value="FAD-bd_PCMH_sub2"/>
</dbReference>
<dbReference type="EMBL" id="RDSM01000002">
    <property type="protein sequence ID" value="RXH56303.1"/>
    <property type="molecule type" value="Genomic_DNA"/>
</dbReference>
<accession>A0A4Q0SYI3</accession>
<evidence type="ECO:0000259" key="6">
    <source>
        <dbReference type="PROSITE" id="PS51387"/>
    </source>
</evidence>
<dbReference type="GO" id="GO:0016491">
    <property type="term" value="F:oxidoreductase activity"/>
    <property type="evidence" value="ECO:0007669"/>
    <property type="project" value="UniProtKB-KW"/>
</dbReference>
<evidence type="ECO:0000256" key="3">
    <source>
        <dbReference type="ARBA" id="ARBA00022630"/>
    </source>
</evidence>
<dbReference type="SUPFAM" id="SSF56176">
    <property type="entry name" value="FAD-binding/transporter-associated domain-like"/>
    <property type="match status" value="1"/>
</dbReference>
<dbReference type="Pfam" id="PF01565">
    <property type="entry name" value="FAD_binding_4"/>
    <property type="match status" value="1"/>
</dbReference>
<dbReference type="InterPro" id="IPR050416">
    <property type="entry name" value="FAD-linked_Oxidoreductase"/>
</dbReference>
<sequence length="515" mass="56344">MTSTITRQDPRYSLLRRGKNARWPATDADSVSRIEIVATADDVAPALQSIVAAGLRPTVRSGGHCYEDFVANNPNGVILDVSMLNHTSAAPDGKSGFQVGAGAVLGVAYAELYKKYNVTMPGGSCYSVAAGGHVSGGGYGVLSRKFGLVTDWLTAVDICTVEANGKVVKRHVDAKHDADLFRACRGAGGSSFGVITNFYFETLPPAPHELASAGVSFPWDTMTEEKFIKIVKTYGDYFETRGKDKDTWGLFTFMGLTHKSAGGIGVSATFHDAGPTVEDLSIPNEFLDRFVACGGAEAVANPPMVAHRPDRRGRPQLPPCTAGKHSFNRRDWYSATVDQGSGSGVGNTRGKYKSCYMRKNFTTEEAKRLYKHLTRESTTDMSGLICAVDSYGGATNVAERVSDTSVPQRDSIMKLQYQSYWSDPAEDADKVKFLDEMYTDVYSANVDAVHAGTPYPNEFYEGCYINYPDVDMMRYPFWSEVYYGKGDLYGFLQGVKKKYDPNNIFHNAMSIRPKA</sequence>
<dbReference type="InterPro" id="IPR006094">
    <property type="entry name" value="Oxid_FAD_bind_N"/>
</dbReference>
<dbReference type="Pfam" id="PF08031">
    <property type="entry name" value="BBE"/>
    <property type="match status" value="1"/>
</dbReference>
<organism evidence="7 8">
    <name type="scientific">Granulicella sibirica</name>
    <dbReference type="NCBI Taxonomy" id="2479048"/>
    <lineage>
        <taxon>Bacteria</taxon>
        <taxon>Pseudomonadati</taxon>
        <taxon>Acidobacteriota</taxon>
        <taxon>Terriglobia</taxon>
        <taxon>Terriglobales</taxon>
        <taxon>Acidobacteriaceae</taxon>
        <taxon>Granulicella</taxon>
    </lineage>
</organism>
<dbReference type="Proteomes" id="UP000289437">
    <property type="component" value="Unassembled WGS sequence"/>
</dbReference>
<evidence type="ECO:0000256" key="2">
    <source>
        <dbReference type="ARBA" id="ARBA00005466"/>
    </source>
</evidence>
<feature type="domain" description="FAD-binding PCMH-type" evidence="6">
    <location>
        <begin position="26"/>
        <end position="205"/>
    </location>
</feature>
<name>A0A4Q0SYI3_9BACT</name>
<keyword evidence="5" id="KW-0560">Oxidoreductase</keyword>
<evidence type="ECO:0000313" key="7">
    <source>
        <dbReference type="EMBL" id="RXH56303.1"/>
    </source>
</evidence>
<dbReference type="GO" id="GO:0071949">
    <property type="term" value="F:FAD binding"/>
    <property type="evidence" value="ECO:0007669"/>
    <property type="project" value="InterPro"/>
</dbReference>
<gene>
    <name evidence="7" type="ORF">GRAN_3160</name>
</gene>
<dbReference type="InterPro" id="IPR012951">
    <property type="entry name" value="BBE"/>
</dbReference>
<dbReference type="InterPro" id="IPR036318">
    <property type="entry name" value="FAD-bd_PCMH-like_sf"/>
</dbReference>
<dbReference type="Gene3D" id="3.30.465.10">
    <property type="match status" value="1"/>
</dbReference>
<reference evidence="8" key="2">
    <citation type="submission" date="2019-02" db="EMBL/GenBank/DDBJ databases">
        <title>Granulicella sibirica sp. nov., a psychrotolerant acidobacterium isolated from an organic soil layer in forested tundra, West Siberia.</title>
        <authorList>
            <person name="Oshkin I.Y."/>
            <person name="Kulichevskaya I.S."/>
            <person name="Rijpstra W.I.C."/>
            <person name="Sinninghe Damste J.S."/>
            <person name="Rakitin A.L."/>
            <person name="Ravin N.V."/>
            <person name="Dedysh S.N."/>
        </authorList>
    </citation>
    <scope>NUCLEOTIDE SEQUENCE [LARGE SCALE GENOMIC DNA]</scope>
    <source>
        <strain evidence="8">AF10</strain>
    </source>
</reference>
<protein>
    <recommendedName>
        <fullName evidence="6">FAD-binding PCMH-type domain-containing protein</fullName>
    </recommendedName>
</protein>
<comment type="cofactor">
    <cofactor evidence="1">
        <name>FAD</name>
        <dbReference type="ChEBI" id="CHEBI:57692"/>
    </cofactor>
</comment>
<dbReference type="OrthoDB" id="545125at2"/>
<comment type="caution">
    <text evidence="7">The sequence shown here is derived from an EMBL/GenBank/DDBJ whole genome shotgun (WGS) entry which is preliminary data.</text>
</comment>